<dbReference type="OrthoDB" id="2019572at2759"/>
<dbReference type="EMBL" id="ML976982">
    <property type="protein sequence ID" value="KAF1960707.1"/>
    <property type="molecule type" value="Genomic_DNA"/>
</dbReference>
<organism evidence="1 2">
    <name type="scientific">Byssothecium circinans</name>
    <dbReference type="NCBI Taxonomy" id="147558"/>
    <lineage>
        <taxon>Eukaryota</taxon>
        <taxon>Fungi</taxon>
        <taxon>Dikarya</taxon>
        <taxon>Ascomycota</taxon>
        <taxon>Pezizomycotina</taxon>
        <taxon>Dothideomycetes</taxon>
        <taxon>Pleosporomycetidae</taxon>
        <taxon>Pleosporales</taxon>
        <taxon>Massarineae</taxon>
        <taxon>Massarinaceae</taxon>
        <taxon>Byssothecium</taxon>
    </lineage>
</organism>
<proteinExistence type="predicted"/>
<dbReference type="Proteomes" id="UP000800035">
    <property type="component" value="Unassembled WGS sequence"/>
</dbReference>
<protein>
    <submittedName>
        <fullName evidence="1">Uncharacterized protein</fullName>
    </submittedName>
</protein>
<evidence type="ECO:0000313" key="2">
    <source>
        <dbReference type="Proteomes" id="UP000800035"/>
    </source>
</evidence>
<evidence type="ECO:0000313" key="1">
    <source>
        <dbReference type="EMBL" id="KAF1960707.1"/>
    </source>
</evidence>
<accession>A0A6A5UI12</accession>
<gene>
    <name evidence="1" type="ORF">CC80DRAFT_263102</name>
</gene>
<dbReference type="AlphaFoldDB" id="A0A6A5UI12"/>
<name>A0A6A5UI12_9PLEO</name>
<sequence length="148" mass="16956">MYSSAQLVRNQSRGIPQVESIRWSRLQTMGLSIILHCHPGKVEPDCTIDHSNHRNCDHNREHSHTRAVSYRLVFHGLLRRGHQVAHSWAEYESDWRHGLVYFEIKNSCYLRAYGFAGVQQGHQCWCGSYVGGEWAEDQGTAILPIPAT</sequence>
<reference evidence="1" key="1">
    <citation type="journal article" date="2020" name="Stud. Mycol.">
        <title>101 Dothideomycetes genomes: a test case for predicting lifestyles and emergence of pathogens.</title>
        <authorList>
            <person name="Haridas S."/>
            <person name="Albert R."/>
            <person name="Binder M."/>
            <person name="Bloem J."/>
            <person name="Labutti K."/>
            <person name="Salamov A."/>
            <person name="Andreopoulos B."/>
            <person name="Baker S."/>
            <person name="Barry K."/>
            <person name="Bills G."/>
            <person name="Bluhm B."/>
            <person name="Cannon C."/>
            <person name="Castanera R."/>
            <person name="Culley D."/>
            <person name="Daum C."/>
            <person name="Ezra D."/>
            <person name="Gonzalez J."/>
            <person name="Henrissat B."/>
            <person name="Kuo A."/>
            <person name="Liang C."/>
            <person name="Lipzen A."/>
            <person name="Lutzoni F."/>
            <person name="Magnuson J."/>
            <person name="Mondo S."/>
            <person name="Nolan M."/>
            <person name="Ohm R."/>
            <person name="Pangilinan J."/>
            <person name="Park H.-J."/>
            <person name="Ramirez L."/>
            <person name="Alfaro M."/>
            <person name="Sun H."/>
            <person name="Tritt A."/>
            <person name="Yoshinaga Y."/>
            <person name="Zwiers L.-H."/>
            <person name="Turgeon B."/>
            <person name="Goodwin S."/>
            <person name="Spatafora J."/>
            <person name="Crous P."/>
            <person name="Grigoriev I."/>
        </authorList>
    </citation>
    <scope>NUCLEOTIDE SEQUENCE</scope>
    <source>
        <strain evidence="1">CBS 675.92</strain>
    </source>
</reference>
<keyword evidence="2" id="KW-1185">Reference proteome</keyword>